<evidence type="ECO:0000259" key="1">
    <source>
        <dbReference type="PROSITE" id="PS51186"/>
    </source>
</evidence>
<dbReference type="SUPFAM" id="SSF55729">
    <property type="entry name" value="Acyl-CoA N-acyltransferases (Nat)"/>
    <property type="match status" value="1"/>
</dbReference>
<comment type="caution">
    <text evidence="2">The sequence shown here is derived from an EMBL/GenBank/DDBJ whole genome shotgun (WGS) entry which is preliminary data.</text>
</comment>
<dbReference type="AlphaFoldDB" id="A0A917M7F3"/>
<name>A0A917M7F3_9BACT</name>
<evidence type="ECO:0000313" key="2">
    <source>
        <dbReference type="EMBL" id="GGG83920.1"/>
    </source>
</evidence>
<proteinExistence type="predicted"/>
<reference evidence="2" key="2">
    <citation type="submission" date="2020-09" db="EMBL/GenBank/DDBJ databases">
        <authorList>
            <person name="Sun Q."/>
            <person name="Zhou Y."/>
        </authorList>
    </citation>
    <scope>NUCLEOTIDE SEQUENCE</scope>
    <source>
        <strain evidence="2">CGMCC 1.12997</strain>
    </source>
</reference>
<gene>
    <name evidence="2" type="ORF">GCM10011585_29580</name>
</gene>
<dbReference type="GO" id="GO:0016747">
    <property type="term" value="F:acyltransferase activity, transferring groups other than amino-acyl groups"/>
    <property type="evidence" value="ECO:0007669"/>
    <property type="project" value="InterPro"/>
</dbReference>
<dbReference type="EMBL" id="BMGT01000003">
    <property type="protein sequence ID" value="GGG83920.1"/>
    <property type="molecule type" value="Genomic_DNA"/>
</dbReference>
<protein>
    <recommendedName>
        <fullName evidence="1">N-acetyltransferase domain-containing protein</fullName>
    </recommendedName>
</protein>
<dbReference type="Pfam" id="PF13673">
    <property type="entry name" value="Acetyltransf_10"/>
    <property type="match status" value="1"/>
</dbReference>
<sequence length="167" mass="18806">MAATAQMQDTAYHLRRSVAADEPFLLKLYAESRAEELAHAGMDAWQREVFVQMQFRVRQAAYNAAHPTALDEIICADSGLPLGRVLTDRTADGMCLIDIAIVAQMQKQGIGARVIEELQQECRAQGCQMRLQVLKGTPAERLYRRLGFRLVAEDALRRQMVWDGTKI</sequence>
<dbReference type="RefSeq" id="WP_188554945.1">
    <property type="nucleotide sequence ID" value="NZ_BMGT01000003.1"/>
</dbReference>
<dbReference type="PROSITE" id="PS51186">
    <property type="entry name" value="GNAT"/>
    <property type="match status" value="1"/>
</dbReference>
<keyword evidence="3" id="KW-1185">Reference proteome</keyword>
<feature type="domain" description="N-acetyltransferase" evidence="1">
    <location>
        <begin position="29"/>
        <end position="167"/>
    </location>
</feature>
<dbReference type="InterPro" id="IPR000182">
    <property type="entry name" value="GNAT_dom"/>
</dbReference>
<dbReference type="InterPro" id="IPR016181">
    <property type="entry name" value="Acyl_CoA_acyltransferase"/>
</dbReference>
<organism evidence="2 3">
    <name type="scientific">Edaphobacter dinghuensis</name>
    <dbReference type="NCBI Taxonomy" id="1560005"/>
    <lineage>
        <taxon>Bacteria</taxon>
        <taxon>Pseudomonadati</taxon>
        <taxon>Acidobacteriota</taxon>
        <taxon>Terriglobia</taxon>
        <taxon>Terriglobales</taxon>
        <taxon>Acidobacteriaceae</taxon>
        <taxon>Edaphobacter</taxon>
    </lineage>
</organism>
<reference evidence="2" key="1">
    <citation type="journal article" date="2014" name="Int. J. Syst. Evol. Microbiol.">
        <title>Complete genome sequence of Corynebacterium casei LMG S-19264T (=DSM 44701T), isolated from a smear-ripened cheese.</title>
        <authorList>
            <consortium name="US DOE Joint Genome Institute (JGI-PGF)"/>
            <person name="Walter F."/>
            <person name="Albersmeier A."/>
            <person name="Kalinowski J."/>
            <person name="Ruckert C."/>
        </authorList>
    </citation>
    <scope>NUCLEOTIDE SEQUENCE</scope>
    <source>
        <strain evidence="2">CGMCC 1.12997</strain>
    </source>
</reference>
<accession>A0A917M7F3</accession>
<dbReference type="Proteomes" id="UP000647241">
    <property type="component" value="Unassembled WGS sequence"/>
</dbReference>
<dbReference type="Gene3D" id="3.40.630.30">
    <property type="match status" value="1"/>
</dbReference>
<evidence type="ECO:0000313" key="3">
    <source>
        <dbReference type="Proteomes" id="UP000647241"/>
    </source>
</evidence>